<evidence type="ECO:0000256" key="1">
    <source>
        <dbReference type="SAM" id="MobiDB-lite"/>
    </source>
</evidence>
<feature type="non-terminal residue" evidence="3">
    <location>
        <position position="1"/>
    </location>
</feature>
<gene>
    <name evidence="3" type="ORF">IWQ60_009850</name>
</gene>
<feature type="compositionally biased region" description="Pro residues" evidence="1">
    <location>
        <begin position="33"/>
        <end position="46"/>
    </location>
</feature>
<feature type="region of interest" description="Disordered" evidence="1">
    <location>
        <begin position="26"/>
        <end position="119"/>
    </location>
</feature>
<protein>
    <submittedName>
        <fullName evidence="3">Uncharacterized protein</fullName>
    </submittedName>
</protein>
<name>A0A9W7ZLL8_9FUNG</name>
<organism evidence="3 4">
    <name type="scientific">Tieghemiomyces parasiticus</name>
    <dbReference type="NCBI Taxonomy" id="78921"/>
    <lineage>
        <taxon>Eukaryota</taxon>
        <taxon>Fungi</taxon>
        <taxon>Fungi incertae sedis</taxon>
        <taxon>Zoopagomycota</taxon>
        <taxon>Kickxellomycotina</taxon>
        <taxon>Dimargaritomycetes</taxon>
        <taxon>Dimargaritales</taxon>
        <taxon>Dimargaritaceae</taxon>
        <taxon>Tieghemiomyces</taxon>
    </lineage>
</organism>
<reference evidence="3" key="1">
    <citation type="submission" date="2022-07" db="EMBL/GenBank/DDBJ databases">
        <title>Phylogenomic reconstructions and comparative analyses of Kickxellomycotina fungi.</title>
        <authorList>
            <person name="Reynolds N.K."/>
            <person name="Stajich J.E."/>
            <person name="Barry K."/>
            <person name="Grigoriev I.V."/>
            <person name="Crous P."/>
            <person name="Smith M.E."/>
        </authorList>
    </citation>
    <scope>NUCLEOTIDE SEQUENCE</scope>
    <source>
        <strain evidence="3">RSA 861</strain>
    </source>
</reference>
<dbReference type="Proteomes" id="UP001150569">
    <property type="component" value="Unassembled WGS sequence"/>
</dbReference>
<feature type="chain" id="PRO_5040960459" evidence="2">
    <location>
        <begin position="17"/>
        <end position="193"/>
    </location>
</feature>
<sequence>CLLIIALSATSNLVSLVLRWKYRPSPTDKSPVNPIPCPPPHSPPRSPESSYSFSSCRSSMTIASRSPPSNLKLQASGPRSRRTSSILAVSRSAEVASHRRNPVNPFGDNVSTDPAVLQDPYYPRHSTAVYPINVPRNPGNHSVEVRDEYRDESDEDDYCEDWDYVVSGESRAPAGNIRDPHSLSNHQQYRRQS</sequence>
<evidence type="ECO:0000313" key="3">
    <source>
        <dbReference type="EMBL" id="KAJ1912050.1"/>
    </source>
</evidence>
<accession>A0A9W7ZLL8</accession>
<proteinExistence type="predicted"/>
<feature type="compositionally biased region" description="Low complexity" evidence="1">
    <location>
        <begin position="47"/>
        <end position="59"/>
    </location>
</feature>
<feature type="region of interest" description="Disordered" evidence="1">
    <location>
        <begin position="170"/>
        <end position="193"/>
    </location>
</feature>
<comment type="caution">
    <text evidence="3">The sequence shown here is derived from an EMBL/GenBank/DDBJ whole genome shotgun (WGS) entry which is preliminary data.</text>
</comment>
<evidence type="ECO:0000313" key="4">
    <source>
        <dbReference type="Proteomes" id="UP001150569"/>
    </source>
</evidence>
<feature type="compositionally biased region" description="Polar residues" evidence="1">
    <location>
        <begin position="60"/>
        <end position="73"/>
    </location>
</feature>
<keyword evidence="2" id="KW-0732">Signal</keyword>
<keyword evidence="4" id="KW-1185">Reference proteome</keyword>
<feature type="signal peptide" evidence="2">
    <location>
        <begin position="1"/>
        <end position="16"/>
    </location>
</feature>
<dbReference type="EMBL" id="JANBPT010000868">
    <property type="protein sequence ID" value="KAJ1912050.1"/>
    <property type="molecule type" value="Genomic_DNA"/>
</dbReference>
<evidence type="ECO:0000256" key="2">
    <source>
        <dbReference type="SAM" id="SignalP"/>
    </source>
</evidence>
<dbReference type="AlphaFoldDB" id="A0A9W7ZLL8"/>